<name>A0ABW0NH78_9BURK</name>
<comment type="caution">
    <text evidence="3">The sequence shown here is derived from an EMBL/GenBank/DDBJ whole genome shotgun (WGS) entry which is preliminary data.</text>
</comment>
<dbReference type="EMBL" id="JBHSMF010000009">
    <property type="protein sequence ID" value="MFC5499405.1"/>
    <property type="molecule type" value="Genomic_DNA"/>
</dbReference>
<reference evidence="4" key="1">
    <citation type="journal article" date="2019" name="Int. J. Syst. Evol. Microbiol.">
        <title>The Global Catalogue of Microorganisms (GCM) 10K type strain sequencing project: providing services to taxonomists for standard genome sequencing and annotation.</title>
        <authorList>
            <consortium name="The Broad Institute Genomics Platform"/>
            <consortium name="The Broad Institute Genome Sequencing Center for Infectious Disease"/>
            <person name="Wu L."/>
            <person name="Ma J."/>
        </authorList>
    </citation>
    <scope>NUCLEOTIDE SEQUENCE [LARGE SCALE GENOMIC DNA]</scope>
    <source>
        <strain evidence="4">CCUG 57401</strain>
    </source>
</reference>
<keyword evidence="1" id="KW-0732">Signal</keyword>
<proteinExistence type="predicted"/>
<evidence type="ECO:0000313" key="3">
    <source>
        <dbReference type="EMBL" id="MFC5499405.1"/>
    </source>
</evidence>
<evidence type="ECO:0000256" key="1">
    <source>
        <dbReference type="SAM" id="SignalP"/>
    </source>
</evidence>
<dbReference type="RefSeq" id="WP_376851629.1">
    <property type="nucleotide sequence ID" value="NZ_JBHSMF010000009.1"/>
</dbReference>
<feature type="domain" description="DUF4124" evidence="2">
    <location>
        <begin position="24"/>
        <end position="81"/>
    </location>
</feature>
<dbReference type="Proteomes" id="UP001596037">
    <property type="component" value="Unassembled WGS sequence"/>
</dbReference>
<dbReference type="InterPro" id="IPR025392">
    <property type="entry name" value="DUF4124"/>
</dbReference>
<feature type="signal peptide" evidence="1">
    <location>
        <begin position="1"/>
        <end position="33"/>
    </location>
</feature>
<gene>
    <name evidence="3" type="ORF">ACFPOE_17805</name>
</gene>
<organism evidence="3 4">
    <name type="scientific">Caenimonas terrae</name>
    <dbReference type="NCBI Taxonomy" id="696074"/>
    <lineage>
        <taxon>Bacteria</taxon>
        <taxon>Pseudomonadati</taxon>
        <taxon>Pseudomonadota</taxon>
        <taxon>Betaproteobacteria</taxon>
        <taxon>Burkholderiales</taxon>
        <taxon>Comamonadaceae</taxon>
        <taxon>Caenimonas</taxon>
    </lineage>
</organism>
<feature type="chain" id="PRO_5046910954" evidence="1">
    <location>
        <begin position="34"/>
        <end position="173"/>
    </location>
</feature>
<evidence type="ECO:0000259" key="2">
    <source>
        <dbReference type="Pfam" id="PF13511"/>
    </source>
</evidence>
<evidence type="ECO:0000313" key="4">
    <source>
        <dbReference type="Proteomes" id="UP001596037"/>
    </source>
</evidence>
<sequence>MNTLRFTPRAVRGLLCVVAAGAVLCLLPAAARAQVQTLYEWRDARGTVVYSQLPPEHAASGAVRVLRLPQLPAPERATAARVLVQSGPPAQPARRALEEADARVMRAIDALQQAERALRERQEPEAGERQGLANGHSRLTGAYFERLAQLQAQVDRQRVELREAYAARDALVR</sequence>
<keyword evidence="4" id="KW-1185">Reference proteome</keyword>
<dbReference type="Pfam" id="PF13511">
    <property type="entry name" value="DUF4124"/>
    <property type="match status" value="1"/>
</dbReference>
<protein>
    <submittedName>
        <fullName evidence="3">DUF4124 domain-containing protein</fullName>
    </submittedName>
</protein>
<accession>A0ABW0NH78</accession>